<dbReference type="SUPFAM" id="SSF56024">
    <property type="entry name" value="Phospholipase D/nuclease"/>
    <property type="match status" value="2"/>
</dbReference>
<dbReference type="EMBL" id="JWJG01000028">
    <property type="protein sequence ID" value="KIF83793.1"/>
    <property type="molecule type" value="Genomic_DNA"/>
</dbReference>
<gene>
    <name evidence="10" type="ORF">TSA66_00650</name>
    <name evidence="8" type="ORF">TSA66_14045</name>
    <name evidence="9" type="ORF">TSA66_16380</name>
</gene>
<dbReference type="GO" id="GO:0008808">
    <property type="term" value="F:cardiolipin synthase activity"/>
    <property type="evidence" value="ECO:0007669"/>
    <property type="project" value="TreeGrafter"/>
</dbReference>
<keyword evidence="2" id="KW-1003">Cell membrane</keyword>
<evidence type="ECO:0000256" key="6">
    <source>
        <dbReference type="SAM" id="Phobius"/>
    </source>
</evidence>
<evidence type="ECO:0000256" key="4">
    <source>
        <dbReference type="ARBA" id="ARBA00022989"/>
    </source>
</evidence>
<evidence type="ECO:0000256" key="5">
    <source>
        <dbReference type="ARBA" id="ARBA00023136"/>
    </source>
</evidence>
<dbReference type="STRING" id="709839.TSA66_00650"/>
<dbReference type="Pfam" id="PF13396">
    <property type="entry name" value="PLDc_N"/>
    <property type="match status" value="1"/>
</dbReference>
<dbReference type="EMBL" id="JWJG01000007">
    <property type="protein sequence ID" value="KIF84124.1"/>
    <property type="molecule type" value="Genomic_DNA"/>
</dbReference>
<dbReference type="InterPro" id="IPR001736">
    <property type="entry name" value="PLipase_D/transphosphatidylase"/>
</dbReference>
<dbReference type="SMART" id="SM00155">
    <property type="entry name" value="PLDc"/>
    <property type="match status" value="2"/>
</dbReference>
<feature type="transmembrane region" description="Helical" evidence="6">
    <location>
        <begin position="6"/>
        <end position="26"/>
    </location>
</feature>
<name>A0A0C1Y9Y3_9BURK</name>
<evidence type="ECO:0000313" key="11">
    <source>
        <dbReference type="Proteomes" id="UP000031572"/>
    </source>
</evidence>
<reference evidence="9 11" key="1">
    <citation type="submission" date="2014-12" db="EMBL/GenBank/DDBJ databases">
        <title>Denitrispirillum autotrophicum gen. nov., sp. nov., Denitrifying, Facultatively Autotrophic Bacteria Isolated from Rice Paddy Soil.</title>
        <authorList>
            <person name="Ishii S."/>
            <person name="Ashida N."/>
            <person name="Ohno H."/>
            <person name="Otsuka S."/>
            <person name="Yokota A."/>
            <person name="Senoo K."/>
        </authorList>
    </citation>
    <scope>NUCLEOTIDE SEQUENCE [LARGE SCALE GENOMIC DNA]</scope>
    <source>
        <strain evidence="9 11">TSA66</strain>
    </source>
</reference>
<organism evidence="9 11">
    <name type="scientific">Noviherbaspirillum autotrophicum</name>
    <dbReference type="NCBI Taxonomy" id="709839"/>
    <lineage>
        <taxon>Bacteria</taxon>
        <taxon>Pseudomonadati</taxon>
        <taxon>Pseudomonadota</taxon>
        <taxon>Betaproteobacteria</taxon>
        <taxon>Burkholderiales</taxon>
        <taxon>Oxalobacteraceae</taxon>
        <taxon>Noviherbaspirillum</taxon>
    </lineage>
</organism>
<dbReference type="InterPro" id="IPR025202">
    <property type="entry name" value="PLD-like_dom"/>
</dbReference>
<keyword evidence="5 6" id="KW-0472">Membrane</keyword>
<dbReference type="PROSITE" id="PS50035">
    <property type="entry name" value="PLD"/>
    <property type="match status" value="2"/>
</dbReference>
<evidence type="ECO:0000313" key="9">
    <source>
        <dbReference type="EMBL" id="KIF83793.1"/>
    </source>
</evidence>
<dbReference type="GO" id="GO:0005886">
    <property type="term" value="C:plasma membrane"/>
    <property type="evidence" value="ECO:0007669"/>
    <property type="project" value="UniProtKB-SubCell"/>
</dbReference>
<dbReference type="EMBL" id="JWJG01000028">
    <property type="protein sequence ID" value="KIF83740.1"/>
    <property type="molecule type" value="Genomic_DNA"/>
</dbReference>
<keyword evidence="3 6" id="KW-0812">Transmembrane</keyword>
<evidence type="ECO:0000256" key="1">
    <source>
        <dbReference type="ARBA" id="ARBA00004651"/>
    </source>
</evidence>
<comment type="subcellular location">
    <subcellularLocation>
        <location evidence="1">Cell membrane</location>
        <topology evidence="1">Multi-pass membrane protein</topology>
    </subcellularLocation>
</comment>
<feature type="transmembrane region" description="Helical" evidence="6">
    <location>
        <begin position="38"/>
        <end position="60"/>
    </location>
</feature>
<dbReference type="Gene3D" id="3.30.870.10">
    <property type="entry name" value="Endonuclease Chain A"/>
    <property type="match status" value="2"/>
</dbReference>
<keyword evidence="4 6" id="KW-1133">Transmembrane helix</keyword>
<evidence type="ECO:0000256" key="2">
    <source>
        <dbReference type="ARBA" id="ARBA00022475"/>
    </source>
</evidence>
<dbReference type="AlphaFoldDB" id="A0A0C1Y9Y3"/>
<feature type="domain" description="PLD phosphodiesterase" evidence="7">
    <location>
        <begin position="202"/>
        <end position="229"/>
    </location>
</feature>
<dbReference type="Pfam" id="PF13091">
    <property type="entry name" value="PLDc_2"/>
    <property type="match status" value="2"/>
</dbReference>
<dbReference type="GO" id="GO:0032049">
    <property type="term" value="P:cardiolipin biosynthetic process"/>
    <property type="evidence" value="ECO:0007669"/>
    <property type="project" value="UniProtKB-ARBA"/>
</dbReference>
<protein>
    <submittedName>
        <fullName evidence="9">Cardiolipin synthase</fullName>
    </submittedName>
</protein>
<proteinExistence type="predicted"/>
<evidence type="ECO:0000256" key="3">
    <source>
        <dbReference type="ARBA" id="ARBA00022692"/>
    </source>
</evidence>
<dbReference type="PANTHER" id="PTHR21248">
    <property type="entry name" value="CARDIOLIPIN SYNTHASE"/>
    <property type="match status" value="1"/>
</dbReference>
<sequence>MRWIVSLSALAHGAFVFSGLLLYVLVTRIGRQRRHPSAAFAWVLTIAVIPYIGIPLFLLFGARKLVRPHRPDHPSFPLDADQAGPVWATRLLAVLAAPPQTHNQMVRFHEDGLASQRAVLTLIEQARQRIDLCTFILGDDALGNALVAAMVKSAQGGVRIRVLLDRIGGLRCARSQLRAMRDVGIDVRWFMPLLHTPLHAHINLRNHRKLVVCDGESLWSGGRNFASEYFTGSQGHSAWLDLSFVVTGPLASQAALLFECDWRAAAGNAHSISFGRPPAATGSLAQLVPSGPDYADDTVYALLLTAAYQAQQKIVAVTPYFVPDEALLGAWCMACRRGVRVILLIPVRSNHRLADWARERALRDLCLAGAEVYLFPAMLHAKAVIIDDDLALCGSANLDGRSLFLNFELMTAFYGRTEIQWLTAWAMRYVQQSDRYEAQEPSWWRDLIEGIVRVVGFQL</sequence>
<keyword evidence="11" id="KW-1185">Reference proteome</keyword>
<evidence type="ECO:0000313" key="8">
    <source>
        <dbReference type="EMBL" id="KIF83740.1"/>
    </source>
</evidence>
<accession>A0A0C1Y9Y3</accession>
<dbReference type="InterPro" id="IPR027379">
    <property type="entry name" value="CLS_N"/>
</dbReference>
<dbReference type="PANTHER" id="PTHR21248:SF22">
    <property type="entry name" value="PHOSPHOLIPASE D"/>
    <property type="match status" value="1"/>
</dbReference>
<feature type="domain" description="PLD phosphodiesterase" evidence="7">
    <location>
        <begin position="375"/>
        <end position="402"/>
    </location>
</feature>
<evidence type="ECO:0000259" key="7">
    <source>
        <dbReference type="PROSITE" id="PS50035"/>
    </source>
</evidence>
<evidence type="ECO:0000313" key="10">
    <source>
        <dbReference type="EMBL" id="KIF84124.1"/>
    </source>
</evidence>
<dbReference type="Proteomes" id="UP000031572">
    <property type="component" value="Unassembled WGS sequence"/>
</dbReference>
<comment type="caution">
    <text evidence="9">The sequence shown here is derived from an EMBL/GenBank/DDBJ whole genome shotgun (WGS) entry which is preliminary data.</text>
</comment>